<name>A0A143DCV1_9PROT</name>
<sequence length="282" mass="31646">MPELPEVETVCRGLAPFLEQRILQEVDVRRADLRQPFPDNLQQRLTGRRVQRVHRRGKYYIWDLDDGMCVLGHLGMSGSWRIHTAQDEQPAIGKHDHLVMRTDRDDTLTYHDPRRFGVLLLVSSNALPGHPLLRSMGPEPLSDAFDGSILVQAFSRRRTTVKVALLDQGVVAGIGNIYASEALYRAGIAPDRPAHSLDERECRSLAGAVQSVLFDALESGGSSLRDHMQVNGELGYFQHRFAVYDRMGQPCPDCTCDHTQGGGVRRIIQAGRSTFFCAMRQR</sequence>
<feature type="binding site" evidence="15">
    <location>
        <position position="157"/>
    </location>
    <ligand>
        <name>DNA</name>
        <dbReference type="ChEBI" id="CHEBI:16991"/>
    </ligand>
</feature>
<gene>
    <name evidence="15" type="primary">mutM</name>
    <name evidence="15" type="synonym">fpg</name>
    <name evidence="18" type="ORF">AY555_04415</name>
</gene>
<reference evidence="18 19" key="1">
    <citation type="submission" date="2016-02" db="EMBL/GenBank/DDBJ databases">
        <title>Complete Genome of H5569, the type strain of the newly described species Haematospirillium jordaniae.</title>
        <authorList>
            <person name="Nicholson A.C."/>
            <person name="Humrighouse B.W."/>
            <person name="Loparov V."/>
            <person name="McQuiston J.R."/>
        </authorList>
    </citation>
    <scope>NUCLEOTIDE SEQUENCE [LARGE SCALE GENOMIC DNA]</scope>
    <source>
        <strain evidence="18 19">H5569</strain>
    </source>
</reference>
<keyword evidence="8 15" id="KW-0862">Zinc</keyword>
<evidence type="ECO:0000256" key="15">
    <source>
        <dbReference type="HAMAP-Rule" id="MF_00103"/>
    </source>
</evidence>
<dbReference type="EMBL" id="CP014525">
    <property type="protein sequence ID" value="AMW34547.1"/>
    <property type="molecule type" value="Genomic_DNA"/>
</dbReference>
<evidence type="ECO:0000256" key="6">
    <source>
        <dbReference type="ARBA" id="ARBA00022771"/>
    </source>
</evidence>
<dbReference type="Gene3D" id="3.20.190.10">
    <property type="entry name" value="MutM-like, N-terminal"/>
    <property type="match status" value="1"/>
</dbReference>
<evidence type="ECO:0000313" key="19">
    <source>
        <dbReference type="Proteomes" id="UP000076066"/>
    </source>
</evidence>
<comment type="cofactor">
    <cofactor evidence="15">
        <name>Zn(2+)</name>
        <dbReference type="ChEBI" id="CHEBI:29105"/>
    </cofactor>
    <text evidence="15">Binds 1 zinc ion per subunit.</text>
</comment>
<comment type="catalytic activity">
    <reaction evidence="1 15">
        <text>Hydrolysis of DNA containing ring-opened 7-methylguanine residues, releasing 2,6-diamino-4-hydroxy-5-(N-methyl)formamidopyrimidine.</text>
        <dbReference type="EC" id="3.2.2.23"/>
    </reaction>
</comment>
<comment type="function">
    <text evidence="15">Involved in base excision repair of DNA damaged by oxidation or by mutagenic agents. Acts as DNA glycosylase that recognizes and removes damaged bases. Has a preference for oxidized purines, such as 7,8-dihydro-8-oxoguanine (8-oxoG). Has AP (apurinic/apyrimidinic) lyase activity and introduces nicks in the DNA strand. Cleaves the DNA backbone by beta-delta elimination to generate a single-strand break at the site of the removed base with both 3'- and 5'-phosphates.</text>
</comment>
<keyword evidence="13 15" id="KW-0326">Glycosidase</keyword>
<evidence type="ECO:0000256" key="8">
    <source>
        <dbReference type="ARBA" id="ARBA00022833"/>
    </source>
</evidence>
<dbReference type="Pfam" id="PF06831">
    <property type="entry name" value="H2TH"/>
    <property type="match status" value="1"/>
</dbReference>
<dbReference type="NCBIfam" id="NF002211">
    <property type="entry name" value="PRK01103.1"/>
    <property type="match status" value="1"/>
</dbReference>
<dbReference type="CDD" id="cd08966">
    <property type="entry name" value="EcFpg-like_N"/>
    <property type="match status" value="1"/>
</dbReference>
<dbReference type="InterPro" id="IPR012319">
    <property type="entry name" value="FPG_cat"/>
</dbReference>
<evidence type="ECO:0000256" key="2">
    <source>
        <dbReference type="ARBA" id="ARBA00009409"/>
    </source>
</evidence>
<dbReference type="GO" id="GO:0006284">
    <property type="term" value="P:base-excision repair"/>
    <property type="evidence" value="ECO:0007669"/>
    <property type="project" value="InterPro"/>
</dbReference>
<dbReference type="Pfam" id="PF01149">
    <property type="entry name" value="Fapy_DNA_glyco"/>
    <property type="match status" value="1"/>
</dbReference>
<feature type="binding site" evidence="15">
    <location>
        <position position="95"/>
    </location>
    <ligand>
        <name>DNA</name>
        <dbReference type="ChEBI" id="CHEBI:16991"/>
    </ligand>
</feature>
<dbReference type="GO" id="GO:0140078">
    <property type="term" value="F:class I DNA-(apurinic or apyrimidinic site) endonuclease activity"/>
    <property type="evidence" value="ECO:0007669"/>
    <property type="project" value="UniProtKB-EC"/>
</dbReference>
<dbReference type="InterPro" id="IPR010979">
    <property type="entry name" value="Ribosomal_uS13-like_H2TH"/>
</dbReference>
<dbReference type="FunFam" id="1.10.8.50:FF:000003">
    <property type="entry name" value="Formamidopyrimidine-DNA glycosylase"/>
    <property type="match status" value="1"/>
</dbReference>
<dbReference type="GO" id="GO:0008270">
    <property type="term" value="F:zinc ion binding"/>
    <property type="evidence" value="ECO:0007669"/>
    <property type="project" value="UniProtKB-UniRule"/>
</dbReference>
<dbReference type="SMART" id="SM01232">
    <property type="entry name" value="H2TH"/>
    <property type="match status" value="1"/>
</dbReference>
<organism evidence="18 19">
    <name type="scientific">Haematospirillum jordaniae</name>
    <dbReference type="NCBI Taxonomy" id="1549855"/>
    <lineage>
        <taxon>Bacteria</taxon>
        <taxon>Pseudomonadati</taxon>
        <taxon>Pseudomonadota</taxon>
        <taxon>Alphaproteobacteria</taxon>
        <taxon>Rhodospirillales</taxon>
        <taxon>Novispirillaceae</taxon>
        <taxon>Haematospirillum</taxon>
    </lineage>
</organism>
<dbReference type="InterPro" id="IPR020629">
    <property type="entry name" value="FPG_Glyclase"/>
</dbReference>
<keyword evidence="6 15" id="KW-0863">Zinc-finger</keyword>
<keyword evidence="19" id="KW-1185">Reference proteome</keyword>
<evidence type="ECO:0000256" key="9">
    <source>
        <dbReference type="ARBA" id="ARBA00023125"/>
    </source>
</evidence>
<evidence type="ECO:0000256" key="13">
    <source>
        <dbReference type="ARBA" id="ARBA00023295"/>
    </source>
</evidence>
<dbReference type="PANTHER" id="PTHR22993">
    <property type="entry name" value="FORMAMIDOPYRIMIDINE-DNA GLYCOSYLASE"/>
    <property type="match status" value="1"/>
</dbReference>
<evidence type="ECO:0000313" key="18">
    <source>
        <dbReference type="EMBL" id="AMW34547.1"/>
    </source>
</evidence>
<proteinExistence type="inferred from homology"/>
<dbReference type="GO" id="GO:0003684">
    <property type="term" value="F:damaged DNA binding"/>
    <property type="evidence" value="ECO:0007669"/>
    <property type="project" value="InterPro"/>
</dbReference>
<dbReference type="HAMAP" id="MF_00103">
    <property type="entry name" value="Fapy_DNA_glycosyl"/>
    <property type="match status" value="1"/>
</dbReference>
<dbReference type="AlphaFoldDB" id="A0A143DCV1"/>
<evidence type="ECO:0000256" key="12">
    <source>
        <dbReference type="ARBA" id="ARBA00023268"/>
    </source>
</evidence>
<evidence type="ECO:0000256" key="11">
    <source>
        <dbReference type="ARBA" id="ARBA00023239"/>
    </source>
</evidence>
<feature type="active site" description="Proton donor" evidence="15">
    <location>
        <position position="3"/>
    </location>
</feature>
<dbReference type="RefSeq" id="WP_066133960.1">
    <property type="nucleotide sequence ID" value="NZ_CP014525.1"/>
</dbReference>
<dbReference type="InterPro" id="IPR015886">
    <property type="entry name" value="H2TH_FPG"/>
</dbReference>
<dbReference type="STRING" id="1549855.AY555_04415"/>
<evidence type="ECO:0000256" key="14">
    <source>
        <dbReference type="ARBA" id="ARBA00044632"/>
    </source>
</evidence>
<dbReference type="PANTHER" id="PTHR22993:SF9">
    <property type="entry name" value="FORMAMIDOPYRIMIDINE-DNA GLYCOSYLASE"/>
    <property type="match status" value="1"/>
</dbReference>
<keyword evidence="9 15" id="KW-0238">DNA-binding</keyword>
<keyword evidence="5 15" id="KW-0227">DNA damage</keyword>
<dbReference type="GeneID" id="53316395"/>
<evidence type="ECO:0000256" key="1">
    <source>
        <dbReference type="ARBA" id="ARBA00001668"/>
    </source>
</evidence>
<evidence type="ECO:0000259" key="17">
    <source>
        <dbReference type="PROSITE" id="PS51068"/>
    </source>
</evidence>
<feature type="domain" description="Formamidopyrimidine-DNA glycosylase catalytic" evidence="17">
    <location>
        <begin position="2"/>
        <end position="117"/>
    </location>
</feature>
<feature type="active site" description="Proton donor; for beta-elimination activity" evidence="15">
    <location>
        <position position="58"/>
    </location>
</feature>
<evidence type="ECO:0000256" key="4">
    <source>
        <dbReference type="ARBA" id="ARBA00022723"/>
    </source>
</evidence>
<dbReference type="SUPFAM" id="SSF57716">
    <property type="entry name" value="Glucocorticoid receptor-like (DNA-binding domain)"/>
    <property type="match status" value="1"/>
</dbReference>
<evidence type="ECO:0000256" key="7">
    <source>
        <dbReference type="ARBA" id="ARBA00022801"/>
    </source>
</evidence>
<feature type="active site" description="Schiff-base intermediate with DNA" evidence="15">
    <location>
        <position position="2"/>
    </location>
</feature>
<feature type="active site" description="Proton donor; for delta-elimination activity" evidence="15">
    <location>
        <position position="272"/>
    </location>
</feature>
<dbReference type="InterPro" id="IPR035937">
    <property type="entry name" value="FPG_N"/>
</dbReference>
<evidence type="ECO:0000256" key="5">
    <source>
        <dbReference type="ARBA" id="ARBA00022763"/>
    </source>
</evidence>
<protein>
    <recommendedName>
        <fullName evidence="15">Formamidopyrimidine-DNA glycosylase</fullName>
        <shortName evidence="15">Fapy-DNA glycosylase</shortName>
        <ecNumber evidence="15">3.2.2.23</ecNumber>
    </recommendedName>
    <alternativeName>
        <fullName evidence="15">DNA-(apurinic or apyrimidinic site) lyase MutM</fullName>
        <shortName evidence="15">AP lyase MutM</shortName>
        <ecNumber evidence="15">4.2.99.18</ecNumber>
    </alternativeName>
</protein>
<feature type="binding site" evidence="15">
    <location>
        <position position="114"/>
    </location>
    <ligand>
        <name>DNA</name>
        <dbReference type="ChEBI" id="CHEBI:16991"/>
    </ligand>
</feature>
<dbReference type="Gene3D" id="1.10.8.50">
    <property type="match status" value="1"/>
</dbReference>
<evidence type="ECO:0000259" key="16">
    <source>
        <dbReference type="PROSITE" id="PS51066"/>
    </source>
</evidence>
<dbReference type="EC" id="4.2.99.18" evidence="15"/>
<dbReference type="PROSITE" id="PS51068">
    <property type="entry name" value="FPG_CAT"/>
    <property type="match status" value="1"/>
</dbReference>
<comment type="subunit">
    <text evidence="3 15">Monomer.</text>
</comment>
<accession>A0A143DCV1</accession>
<dbReference type="EC" id="3.2.2.23" evidence="15"/>
<dbReference type="SMART" id="SM00898">
    <property type="entry name" value="Fapy_DNA_glyco"/>
    <property type="match status" value="1"/>
</dbReference>
<dbReference type="SUPFAM" id="SSF46946">
    <property type="entry name" value="S13-like H2TH domain"/>
    <property type="match status" value="1"/>
</dbReference>
<dbReference type="OrthoDB" id="9800855at2"/>
<dbReference type="NCBIfam" id="TIGR00577">
    <property type="entry name" value="fpg"/>
    <property type="match status" value="1"/>
</dbReference>
<keyword evidence="4 15" id="KW-0479">Metal-binding</keyword>
<keyword evidence="12 15" id="KW-0511">Multifunctional enzyme</keyword>
<keyword evidence="7 15" id="KW-0378">Hydrolase</keyword>
<dbReference type="SUPFAM" id="SSF81624">
    <property type="entry name" value="N-terminal domain of MutM-like DNA repair proteins"/>
    <property type="match status" value="1"/>
</dbReference>
<dbReference type="Proteomes" id="UP000076066">
    <property type="component" value="Chromosome"/>
</dbReference>
<dbReference type="PROSITE" id="PS51066">
    <property type="entry name" value="ZF_FPG_2"/>
    <property type="match status" value="1"/>
</dbReference>
<dbReference type="InterPro" id="IPR000214">
    <property type="entry name" value="Znf_DNA_glyclase/AP_lyase"/>
</dbReference>
<evidence type="ECO:0000256" key="10">
    <source>
        <dbReference type="ARBA" id="ARBA00023204"/>
    </source>
</evidence>
<feature type="domain" description="FPG-type" evidence="16">
    <location>
        <begin position="242"/>
        <end position="282"/>
    </location>
</feature>
<keyword evidence="10 15" id="KW-0234">DNA repair</keyword>
<comment type="catalytic activity">
    <reaction evidence="14 15">
        <text>2'-deoxyribonucleotide-(2'-deoxyribose 5'-phosphate)-2'-deoxyribonucleotide-DNA = a 3'-end 2'-deoxyribonucleotide-(2,3-dehydro-2,3-deoxyribose 5'-phosphate)-DNA + a 5'-end 5'-phospho-2'-deoxyribonucleoside-DNA + H(+)</text>
        <dbReference type="Rhea" id="RHEA:66592"/>
        <dbReference type="Rhea" id="RHEA-COMP:13180"/>
        <dbReference type="Rhea" id="RHEA-COMP:16897"/>
        <dbReference type="Rhea" id="RHEA-COMP:17067"/>
        <dbReference type="ChEBI" id="CHEBI:15378"/>
        <dbReference type="ChEBI" id="CHEBI:136412"/>
        <dbReference type="ChEBI" id="CHEBI:157695"/>
        <dbReference type="ChEBI" id="CHEBI:167181"/>
        <dbReference type="EC" id="4.2.99.18"/>
    </reaction>
</comment>
<dbReference type="GO" id="GO:0034039">
    <property type="term" value="F:8-oxo-7,8-dihydroguanine DNA N-glycosylase activity"/>
    <property type="evidence" value="ECO:0007669"/>
    <property type="project" value="TreeGrafter"/>
</dbReference>
<keyword evidence="11 15" id="KW-0456">Lyase</keyword>
<comment type="similarity">
    <text evidence="2 15">Belongs to the FPG family.</text>
</comment>
<evidence type="ECO:0000256" key="3">
    <source>
        <dbReference type="ARBA" id="ARBA00011245"/>
    </source>
</evidence>
<dbReference type="KEGG" id="hjo:AY555_04415"/>